<evidence type="ECO:0000313" key="1">
    <source>
        <dbReference type="EMBL" id="URZ12039.1"/>
    </source>
</evidence>
<dbReference type="Pfam" id="PF10127">
    <property type="entry name" value="RlaP"/>
    <property type="match status" value="1"/>
</dbReference>
<dbReference type="Proteomes" id="UP000190951">
    <property type="component" value="Chromosome"/>
</dbReference>
<reference evidence="1 2" key="1">
    <citation type="submission" date="2022-04" db="EMBL/GenBank/DDBJ databases">
        <title>Genome sequence of C. roseum typestrain.</title>
        <authorList>
            <person name="Poehlein A."/>
            <person name="Schoch T."/>
            <person name="Duerre P."/>
            <person name="Daniel R."/>
        </authorList>
    </citation>
    <scope>NUCLEOTIDE SEQUENCE [LARGE SCALE GENOMIC DNA]</scope>
    <source>
        <strain evidence="1 2">DSM 7320</strain>
    </source>
</reference>
<dbReference type="RefSeq" id="WP_077832066.1">
    <property type="nucleotide sequence ID" value="NZ_CP096983.1"/>
</dbReference>
<keyword evidence="2" id="KW-1185">Reference proteome</keyword>
<name>A0A1S8MHG6_9CLOT</name>
<dbReference type="STRING" id="84029.CROST_46390"/>
<evidence type="ECO:0000313" key="2">
    <source>
        <dbReference type="Proteomes" id="UP000190951"/>
    </source>
</evidence>
<accession>A0A1S8MHG6</accession>
<gene>
    <name evidence="1" type="ORF">CROST_027560</name>
</gene>
<proteinExistence type="predicted"/>
<sequence length="259" mass="31165">MKYKDFEGTIEELINFKLDEIEKQENVKILHAVESGSRAWGFASPDSDYDVRFIYVRPKEYYLKLEDTKDIIDWELDETLDINGWDLNKALKLFHKSNATLFEWANSPVVYRTTDQWKEIYCRAEKYFSKKASMYHYYGTAKSNFHKYLEEDYVKYKKYFYVIRPLLASKWIEEKSCPPPVLFSTLMDSMLQGEMKELVDELVTVKKTMKESDKGKRIDKLNEYIENQLSYYKNIINTYEDDRKVKWDELNEIFMRSIL</sequence>
<dbReference type="EMBL" id="CP096983">
    <property type="protein sequence ID" value="URZ12039.1"/>
    <property type="molecule type" value="Genomic_DNA"/>
</dbReference>
<protein>
    <submittedName>
        <fullName evidence="1">Uncharacterized protein</fullName>
    </submittedName>
</protein>
<dbReference type="PANTHER" id="PTHR34817:SF2">
    <property type="entry name" value="NUCLEOTIDYLTRANSFERASE"/>
    <property type="match status" value="1"/>
</dbReference>
<dbReference type="AlphaFoldDB" id="A0A1S8MHG6"/>
<dbReference type="KEGG" id="crw:CROST_027560"/>
<dbReference type="PANTHER" id="PTHR34817">
    <property type="entry name" value="NUCLEOTIDYLTRANSFERASE"/>
    <property type="match status" value="1"/>
</dbReference>
<organism evidence="1 2">
    <name type="scientific">Clostridium felsineum</name>
    <dbReference type="NCBI Taxonomy" id="36839"/>
    <lineage>
        <taxon>Bacteria</taxon>
        <taxon>Bacillati</taxon>
        <taxon>Bacillota</taxon>
        <taxon>Clostridia</taxon>
        <taxon>Eubacteriales</taxon>
        <taxon>Clostridiaceae</taxon>
        <taxon>Clostridium</taxon>
    </lineage>
</organism>
<dbReference type="InterPro" id="IPR018775">
    <property type="entry name" value="RlaP"/>
</dbReference>